<dbReference type="CDD" id="cd18807">
    <property type="entry name" value="SF1_C_UvrD"/>
    <property type="match status" value="1"/>
</dbReference>
<evidence type="ECO:0000256" key="8">
    <source>
        <dbReference type="ARBA" id="ARBA00048988"/>
    </source>
</evidence>
<dbReference type="SUPFAM" id="SSF52540">
    <property type="entry name" value="P-loop containing nucleoside triphosphate hydrolases"/>
    <property type="match status" value="1"/>
</dbReference>
<evidence type="ECO:0000256" key="7">
    <source>
        <dbReference type="ARBA" id="ARBA00034808"/>
    </source>
</evidence>
<dbReference type="Pfam" id="PF00580">
    <property type="entry name" value="UvrD-helicase"/>
    <property type="match status" value="1"/>
</dbReference>
<evidence type="ECO:0000256" key="4">
    <source>
        <dbReference type="ARBA" id="ARBA00022840"/>
    </source>
</evidence>
<dbReference type="RefSeq" id="WP_394482518.1">
    <property type="nucleotide sequence ID" value="NZ_JBIGHV010000008.1"/>
</dbReference>
<comment type="catalytic activity">
    <reaction evidence="8">
        <text>ATP + H2O = ADP + phosphate + H(+)</text>
        <dbReference type="Rhea" id="RHEA:13065"/>
        <dbReference type="ChEBI" id="CHEBI:15377"/>
        <dbReference type="ChEBI" id="CHEBI:15378"/>
        <dbReference type="ChEBI" id="CHEBI:30616"/>
        <dbReference type="ChEBI" id="CHEBI:43474"/>
        <dbReference type="ChEBI" id="CHEBI:456216"/>
        <dbReference type="EC" id="5.6.2.4"/>
    </reaction>
</comment>
<dbReference type="InterPro" id="IPR014016">
    <property type="entry name" value="UvrD-like_ATP-bd"/>
</dbReference>
<protein>
    <recommendedName>
        <fullName evidence="7">DNA 3'-5' helicase</fullName>
        <ecNumber evidence="7">5.6.2.4</ecNumber>
    </recommendedName>
</protein>
<dbReference type="EMBL" id="JBIGHV010000008">
    <property type="protein sequence ID" value="MFG6432565.1"/>
    <property type="molecule type" value="Genomic_DNA"/>
</dbReference>
<reference evidence="11 12" key="1">
    <citation type="submission" date="2024-08" db="EMBL/GenBank/DDBJ databases">
        <authorList>
            <person name="Lu H."/>
        </authorList>
    </citation>
    <scope>NUCLEOTIDE SEQUENCE [LARGE SCALE GENOMIC DNA]</scope>
    <source>
        <strain evidence="11 12">LYH14W</strain>
    </source>
</reference>
<comment type="caution">
    <text evidence="11">The sequence shown here is derived from an EMBL/GenBank/DDBJ whole genome shotgun (WGS) entry which is preliminary data.</text>
</comment>
<sequence>MPDFYLPDADAYLEHWAVNAKGEAPAEFAGYKGGMAWKRQVHAENGTRLLETTMADLWSGQLFSKLESQLTALGVKLDPNPDRPAPGRQPIESPRLVRTIRAFLTHVKNNRLTMEELRSRLDTGVAGTFRFRHQMFLGLFEKLWDRWEARLRAERVIDFEDMLNMAADCLERGQWQNPYELVMVDEFQDASQARARLVAALVSKPGRYLFAVGDDWQSINRFAGADLGVMSEFEKHFGKAVTLKLETTFRCPQSLCDITGKFIQQNARQLRKAVRSPMEQVVDPIRIVRVANEQQTKSAIETVISRLIESHAGGKQSVYVLGRYKRDRTHMPTHYSMYGVDLQFMTVHSAKGLEADHIIIPGLSSDTMGFPCRIVDDPVLALAMPGEDSHEFAEERRLFYVGLTRARKTVTLITIERKESTFVSELIRDHGIKVLNVDGDESDAELCSSCRVGFLVPRKGKWGPFMGCSHYPRCKFTRRLAR</sequence>
<dbReference type="Proteomes" id="UP001606210">
    <property type="component" value="Unassembled WGS sequence"/>
</dbReference>
<dbReference type="PANTHER" id="PTHR11070:SF63">
    <property type="entry name" value="DNA HELICASE IV"/>
    <property type="match status" value="1"/>
</dbReference>
<dbReference type="PROSITE" id="PS51198">
    <property type="entry name" value="UVRD_HELICASE_ATP_BIND"/>
    <property type="match status" value="1"/>
</dbReference>
<keyword evidence="12" id="KW-1185">Reference proteome</keyword>
<dbReference type="InterPro" id="IPR014017">
    <property type="entry name" value="DNA_helicase_UvrD-like_C"/>
</dbReference>
<organism evidence="11 12">
    <name type="scientific">Pelomonas parva</name>
    <dbReference type="NCBI Taxonomy" id="3299032"/>
    <lineage>
        <taxon>Bacteria</taxon>
        <taxon>Pseudomonadati</taxon>
        <taxon>Pseudomonadota</taxon>
        <taxon>Betaproteobacteria</taxon>
        <taxon>Burkholderiales</taxon>
        <taxon>Sphaerotilaceae</taxon>
        <taxon>Roseateles</taxon>
    </lineage>
</organism>
<dbReference type="InterPro" id="IPR013498">
    <property type="entry name" value="Topo_IA_Znf"/>
</dbReference>
<comment type="catalytic activity">
    <reaction evidence="6">
        <text>Couples ATP hydrolysis with the unwinding of duplex DNA by translocating in the 3'-5' direction.</text>
        <dbReference type="EC" id="5.6.2.4"/>
    </reaction>
</comment>
<evidence type="ECO:0000256" key="5">
    <source>
        <dbReference type="ARBA" id="ARBA00023235"/>
    </source>
</evidence>
<evidence type="ECO:0000256" key="3">
    <source>
        <dbReference type="ARBA" id="ARBA00022806"/>
    </source>
</evidence>
<keyword evidence="5" id="KW-0413">Isomerase</keyword>
<keyword evidence="3 9" id="KW-0347">Helicase</keyword>
<comment type="caution">
    <text evidence="9">Lacks conserved residue(s) required for the propagation of feature annotation.</text>
</comment>
<evidence type="ECO:0000256" key="2">
    <source>
        <dbReference type="ARBA" id="ARBA00022801"/>
    </source>
</evidence>
<dbReference type="Gene3D" id="3.30.65.10">
    <property type="entry name" value="Bacterial Topoisomerase I, domain 1"/>
    <property type="match status" value="1"/>
</dbReference>
<name>A0ABW7FAB4_9BURK</name>
<keyword evidence="2 9" id="KW-0378">Hydrolase</keyword>
<dbReference type="Pfam" id="PF01396">
    <property type="entry name" value="Zn_ribbon_Top1"/>
    <property type="match status" value="1"/>
</dbReference>
<evidence type="ECO:0000256" key="6">
    <source>
        <dbReference type="ARBA" id="ARBA00034617"/>
    </source>
</evidence>
<keyword evidence="4 9" id="KW-0067">ATP-binding</keyword>
<dbReference type="InterPro" id="IPR000212">
    <property type="entry name" value="DNA_helicase_UvrD/REP"/>
</dbReference>
<evidence type="ECO:0000256" key="1">
    <source>
        <dbReference type="ARBA" id="ARBA00022741"/>
    </source>
</evidence>
<evidence type="ECO:0000313" key="12">
    <source>
        <dbReference type="Proteomes" id="UP001606210"/>
    </source>
</evidence>
<dbReference type="SUPFAM" id="SSF57783">
    <property type="entry name" value="Zinc beta-ribbon"/>
    <property type="match status" value="1"/>
</dbReference>
<proteinExistence type="predicted"/>
<evidence type="ECO:0000256" key="9">
    <source>
        <dbReference type="PROSITE-ProRule" id="PRU00560"/>
    </source>
</evidence>
<gene>
    <name evidence="11" type="ORF">ACG00Y_21790</name>
</gene>
<dbReference type="Gene3D" id="3.40.50.300">
    <property type="entry name" value="P-loop containing nucleotide triphosphate hydrolases"/>
    <property type="match status" value="2"/>
</dbReference>
<dbReference type="PANTHER" id="PTHR11070">
    <property type="entry name" value="UVRD / RECB / PCRA DNA HELICASE FAMILY MEMBER"/>
    <property type="match status" value="1"/>
</dbReference>
<dbReference type="Pfam" id="PF13361">
    <property type="entry name" value="UvrD_C"/>
    <property type="match status" value="1"/>
</dbReference>
<accession>A0ABW7FAB4</accession>
<evidence type="ECO:0000313" key="11">
    <source>
        <dbReference type="EMBL" id="MFG6432565.1"/>
    </source>
</evidence>
<dbReference type="EC" id="5.6.2.4" evidence="7"/>
<evidence type="ECO:0000259" key="10">
    <source>
        <dbReference type="PROSITE" id="PS51198"/>
    </source>
</evidence>
<dbReference type="InterPro" id="IPR027417">
    <property type="entry name" value="P-loop_NTPase"/>
</dbReference>
<feature type="domain" description="UvrD-like helicase ATP-binding" evidence="10">
    <location>
        <begin position="1"/>
        <end position="252"/>
    </location>
</feature>
<keyword evidence="1 9" id="KW-0547">Nucleotide-binding</keyword>